<feature type="non-terminal residue" evidence="1">
    <location>
        <position position="1"/>
    </location>
</feature>
<dbReference type="Proteomes" id="UP000681720">
    <property type="component" value="Unassembled WGS sequence"/>
</dbReference>
<protein>
    <submittedName>
        <fullName evidence="1">Uncharacterized protein</fullName>
    </submittedName>
</protein>
<reference evidence="1" key="1">
    <citation type="submission" date="2021-02" db="EMBL/GenBank/DDBJ databases">
        <authorList>
            <person name="Nowell W R."/>
        </authorList>
    </citation>
    <scope>NUCLEOTIDE SEQUENCE</scope>
</reference>
<name>A0A8S3IMM5_9BILA</name>
<organism evidence="1 2">
    <name type="scientific">Rotaria magnacalcarata</name>
    <dbReference type="NCBI Taxonomy" id="392030"/>
    <lineage>
        <taxon>Eukaryota</taxon>
        <taxon>Metazoa</taxon>
        <taxon>Spiralia</taxon>
        <taxon>Gnathifera</taxon>
        <taxon>Rotifera</taxon>
        <taxon>Eurotatoria</taxon>
        <taxon>Bdelloidea</taxon>
        <taxon>Philodinida</taxon>
        <taxon>Philodinidae</taxon>
        <taxon>Rotaria</taxon>
    </lineage>
</organism>
<comment type="caution">
    <text evidence="1">The sequence shown here is derived from an EMBL/GenBank/DDBJ whole genome shotgun (WGS) entry which is preliminary data.</text>
</comment>
<gene>
    <name evidence="1" type="ORF">GIL414_LOCUS77337</name>
</gene>
<evidence type="ECO:0000313" key="2">
    <source>
        <dbReference type="Proteomes" id="UP000681720"/>
    </source>
</evidence>
<evidence type="ECO:0000313" key="1">
    <source>
        <dbReference type="EMBL" id="CAF5203523.1"/>
    </source>
</evidence>
<accession>A0A8S3IMM5</accession>
<dbReference type="AlphaFoldDB" id="A0A8S3IMM5"/>
<sequence>EDILERAPKNLVQIKTKHQARIDTVAMKVKKIKDEEQVIIAVGDTLGLHVYVIQGND</sequence>
<proteinExistence type="predicted"/>
<dbReference type="EMBL" id="CAJOBJ010347410">
    <property type="protein sequence ID" value="CAF5203523.1"/>
    <property type="molecule type" value="Genomic_DNA"/>
</dbReference>